<dbReference type="eggNOG" id="KOG0583">
    <property type="taxonomic scope" value="Eukaryota"/>
</dbReference>
<dbReference type="SMART" id="SM00220">
    <property type="entry name" value="S_TKc"/>
    <property type="match status" value="1"/>
</dbReference>
<keyword evidence="2 3" id="KW-0067">ATP-binding</keyword>
<dbReference type="InterPro" id="IPR008271">
    <property type="entry name" value="Ser/Thr_kinase_AS"/>
</dbReference>
<sequence>METTGRKSACNRYLDPNRHRPSLSMHKLNARLGNLRLEEVIGTGAYGTVYRATDIYSSKRYAVKVVGKRSQLNDCRGQVINAHKLSLQQVSLAALNHNASHIYREIALHNHVQVHPYILSLYAVYEASDCLYIVLEHCEDDLFTAIVDRGMFQTYAPSAKIILLQLLEAVLYTHNKGVFHCDLKPENILVAEGGTCIRLADFGLASRSGQQVSQCGSSFYMSPERQTKRHSSLSVQQINAGNAAADIWSLGVIAINLFCGRNPWKRAHVSDEAYRQYLKDPSFLQQILPVSDEFAGILNRIFTADVKSRISLTQLREQIKNCDMFVLGQDTEERPATSAIPTYTKAPIPPTSPVSLLPAPSLKSNLSPLSHTSSVSPLSHTSSIFSTPYTPDVSPTAVSDRGVKRRRSEENEPFHFSLNHTSDVDRFDFGMSDPRARLFA</sequence>
<dbReference type="Proteomes" id="UP000182444">
    <property type="component" value="Chromosome 1B"/>
</dbReference>
<evidence type="ECO:0000259" key="6">
    <source>
        <dbReference type="PROSITE" id="PS50011"/>
    </source>
</evidence>
<dbReference type="InterPro" id="IPR000719">
    <property type="entry name" value="Prot_kinase_dom"/>
</dbReference>
<dbReference type="Gene3D" id="1.10.510.10">
    <property type="entry name" value="Transferase(Phosphotransferase) domain 1"/>
    <property type="match status" value="1"/>
</dbReference>
<name>A0A1D8N723_YARLL</name>
<dbReference type="VEuPathDB" id="FungiDB:YALI1_B11607g"/>
<dbReference type="GO" id="GO:0005634">
    <property type="term" value="C:nucleus"/>
    <property type="evidence" value="ECO:0007669"/>
    <property type="project" value="TreeGrafter"/>
</dbReference>
<dbReference type="Proteomes" id="UP000256601">
    <property type="component" value="Unassembled WGS sequence"/>
</dbReference>
<dbReference type="InterPro" id="IPR011009">
    <property type="entry name" value="Kinase-like_dom_sf"/>
</dbReference>
<dbReference type="FunFam" id="1.10.510.10:FF:001619">
    <property type="entry name" value="Kinase-like domain-containing protein"/>
    <property type="match status" value="1"/>
</dbReference>
<proteinExistence type="inferred from homology"/>
<feature type="region of interest" description="Disordered" evidence="5">
    <location>
        <begin position="389"/>
        <end position="412"/>
    </location>
</feature>
<keyword evidence="1 3" id="KW-0547">Nucleotide-binding</keyword>
<dbReference type="EMBL" id="KZ858952">
    <property type="protein sequence ID" value="RDW28458.1"/>
    <property type="molecule type" value="Genomic_DNA"/>
</dbReference>
<feature type="binding site" evidence="3">
    <location>
        <position position="68"/>
    </location>
    <ligand>
        <name>ATP</name>
        <dbReference type="ChEBI" id="CHEBI:30616"/>
    </ligand>
</feature>
<dbReference type="GO" id="GO:0005524">
    <property type="term" value="F:ATP binding"/>
    <property type="evidence" value="ECO:0007669"/>
    <property type="project" value="UniProtKB-UniRule"/>
</dbReference>
<keyword evidence="8" id="KW-0418">Kinase</keyword>
<comment type="similarity">
    <text evidence="4">Belongs to the protein kinase superfamily.</text>
</comment>
<accession>A0A1D8N723</accession>
<evidence type="ECO:0000256" key="3">
    <source>
        <dbReference type="PROSITE-ProRule" id="PRU10141"/>
    </source>
</evidence>
<dbReference type="PROSITE" id="PS50011">
    <property type="entry name" value="PROTEIN_KINASE_DOM"/>
    <property type="match status" value="1"/>
</dbReference>
<gene>
    <name evidence="8" type="ORF">B0I71DRAFT_127351</name>
    <name evidence="7" type="ORF">YALI1_B11607g</name>
</gene>
<dbReference type="AlphaFoldDB" id="A0A1D8N723"/>
<dbReference type="SUPFAM" id="SSF56112">
    <property type="entry name" value="Protein kinase-like (PK-like)"/>
    <property type="match status" value="1"/>
</dbReference>
<dbReference type="VEuPathDB" id="FungiDB:YALI0_B08558g"/>
<dbReference type="GO" id="GO:0044773">
    <property type="term" value="P:mitotic DNA damage checkpoint signaling"/>
    <property type="evidence" value="ECO:0007669"/>
    <property type="project" value="TreeGrafter"/>
</dbReference>
<dbReference type="GO" id="GO:0004674">
    <property type="term" value="F:protein serine/threonine kinase activity"/>
    <property type="evidence" value="ECO:0007669"/>
    <property type="project" value="UniProtKB-KW"/>
</dbReference>
<protein>
    <submittedName>
        <fullName evidence="8">Kinase-like domain-containing protein</fullName>
    </submittedName>
</protein>
<dbReference type="EMBL" id="CP017554">
    <property type="protein sequence ID" value="AOW01422.1"/>
    <property type="molecule type" value="Genomic_DNA"/>
</dbReference>
<dbReference type="PROSITE" id="PS00108">
    <property type="entry name" value="PROTEIN_KINASE_ST"/>
    <property type="match status" value="1"/>
</dbReference>
<reference evidence="7 9" key="1">
    <citation type="journal article" date="2016" name="PLoS ONE">
        <title>Sequence Assembly of Yarrowia lipolytica Strain W29/CLIB89 Shows Transposable Element Diversity.</title>
        <authorList>
            <person name="Magnan C."/>
            <person name="Yu J."/>
            <person name="Chang I."/>
            <person name="Jahn E."/>
            <person name="Kanomata Y."/>
            <person name="Wu J."/>
            <person name="Zeller M."/>
            <person name="Oakes M."/>
            <person name="Baldi P."/>
            <person name="Sandmeyer S."/>
        </authorList>
    </citation>
    <scope>NUCLEOTIDE SEQUENCE [LARGE SCALE GENOMIC DNA]</scope>
    <source>
        <strain evidence="7">CLIB89</strain>
        <strain evidence="9">CLIB89(W29)</strain>
    </source>
</reference>
<organism evidence="7 9">
    <name type="scientific">Yarrowia lipolytica</name>
    <name type="common">Candida lipolytica</name>
    <dbReference type="NCBI Taxonomy" id="4952"/>
    <lineage>
        <taxon>Eukaryota</taxon>
        <taxon>Fungi</taxon>
        <taxon>Dikarya</taxon>
        <taxon>Ascomycota</taxon>
        <taxon>Saccharomycotina</taxon>
        <taxon>Dipodascomycetes</taxon>
        <taxon>Dipodascales</taxon>
        <taxon>Dipodascales incertae sedis</taxon>
        <taxon>Yarrowia</taxon>
    </lineage>
</organism>
<keyword evidence="4" id="KW-0723">Serine/threonine-protein kinase</keyword>
<evidence type="ECO:0000313" key="8">
    <source>
        <dbReference type="EMBL" id="RDW28458.1"/>
    </source>
</evidence>
<evidence type="ECO:0000256" key="4">
    <source>
        <dbReference type="RuleBase" id="RU000304"/>
    </source>
</evidence>
<dbReference type="KEGG" id="yli:2907245"/>
<evidence type="ECO:0000256" key="2">
    <source>
        <dbReference type="ARBA" id="ARBA00022840"/>
    </source>
</evidence>
<evidence type="ECO:0000313" key="10">
    <source>
        <dbReference type="Proteomes" id="UP000256601"/>
    </source>
</evidence>
<reference evidence="8 10" key="2">
    <citation type="submission" date="2018-07" db="EMBL/GenBank/DDBJ databases">
        <title>Draft Genome Assemblies for Five Robust Yarrowia lipolytica Strains Exhibiting High Lipid Production and Pentose Sugar Utilization and Sugar Alcohol Secretion from Undetoxified Lignocellulosic Biomass Hydrolysates.</title>
        <authorList>
            <consortium name="DOE Joint Genome Institute"/>
            <person name="Walker C."/>
            <person name="Ryu S."/>
            <person name="Na H."/>
            <person name="Zane M."/>
            <person name="LaButti K."/>
            <person name="Lipzen A."/>
            <person name="Haridas S."/>
            <person name="Barry K."/>
            <person name="Grigoriev I.V."/>
            <person name="Quarterman J."/>
            <person name="Slininger P."/>
            <person name="Dien B."/>
            <person name="Trinh C.T."/>
        </authorList>
    </citation>
    <scope>NUCLEOTIDE SEQUENCE [LARGE SCALE GENOMIC DNA]</scope>
    <source>
        <strain evidence="8 10">YB392</strain>
    </source>
</reference>
<evidence type="ECO:0000313" key="9">
    <source>
        <dbReference type="Proteomes" id="UP000182444"/>
    </source>
</evidence>
<keyword evidence="8" id="KW-0808">Transferase</keyword>
<dbReference type="PANTHER" id="PTHR44167:SF30">
    <property type="entry name" value="PHOSPHORYLASE KINASE"/>
    <property type="match status" value="1"/>
</dbReference>
<evidence type="ECO:0000256" key="5">
    <source>
        <dbReference type="SAM" id="MobiDB-lite"/>
    </source>
</evidence>
<dbReference type="InterPro" id="IPR017441">
    <property type="entry name" value="Protein_kinase_ATP_BS"/>
</dbReference>
<dbReference type="PANTHER" id="PTHR44167">
    <property type="entry name" value="OVARIAN-SPECIFIC SERINE/THREONINE-PROTEIN KINASE LOK-RELATED"/>
    <property type="match status" value="1"/>
</dbReference>
<dbReference type="Pfam" id="PF00069">
    <property type="entry name" value="Pkinase"/>
    <property type="match status" value="1"/>
</dbReference>
<feature type="domain" description="Protein kinase" evidence="6">
    <location>
        <begin position="35"/>
        <end position="326"/>
    </location>
</feature>
<evidence type="ECO:0000256" key="1">
    <source>
        <dbReference type="ARBA" id="ARBA00022741"/>
    </source>
</evidence>
<evidence type="ECO:0000313" key="7">
    <source>
        <dbReference type="EMBL" id="AOW01422.1"/>
    </source>
</evidence>
<dbReference type="PROSITE" id="PS00107">
    <property type="entry name" value="PROTEIN_KINASE_ATP"/>
    <property type="match status" value="1"/>
</dbReference>